<organism evidence="1 2">
    <name type="scientific">Bathymodiolus azoricus thioautotrophic gill symbiont</name>
    <dbReference type="NCBI Taxonomy" id="235205"/>
    <lineage>
        <taxon>Bacteria</taxon>
        <taxon>Pseudomonadati</taxon>
        <taxon>Pseudomonadota</taxon>
        <taxon>Gammaproteobacteria</taxon>
        <taxon>sulfur-oxidizing symbionts</taxon>
    </lineage>
</organism>
<sequence length="97" mass="9996">MLVGTKARGITATAAANTGQFSKILGASISAKVAGSTIKVIYSKNTLGVADKVTGAELIFTRAVIGGKLTANLAKLSGHETDNKNATNRGVRFDVKF</sequence>
<name>A0A1H6J4A4_9GAMM</name>
<gene>
    <name evidence="1" type="ORF">BAZSYMB_GCONTIG01477_0</name>
</gene>
<accession>A0A1H6J4A4</accession>
<reference evidence="2" key="1">
    <citation type="submission" date="2016-06" db="EMBL/GenBank/DDBJ databases">
        <authorList>
            <person name="Petersen J."/>
            <person name="Sayavedra L."/>
        </authorList>
    </citation>
    <scope>NUCLEOTIDE SEQUENCE [LARGE SCALE GENOMIC DNA]</scope>
    <source>
        <strain evidence="2">BazSymB</strain>
    </source>
</reference>
<dbReference type="Proteomes" id="UP000198559">
    <property type="component" value="Unassembled WGS sequence"/>
</dbReference>
<protein>
    <submittedName>
        <fullName evidence="1">Uncharacterized protein</fullName>
    </submittedName>
</protein>
<dbReference type="EMBL" id="CVUD02000023">
    <property type="protein sequence ID" value="SEH56483.1"/>
    <property type="molecule type" value="Genomic_DNA"/>
</dbReference>
<dbReference type="AlphaFoldDB" id="A0A1H6J4A4"/>
<evidence type="ECO:0000313" key="1">
    <source>
        <dbReference type="EMBL" id="SEH56483.1"/>
    </source>
</evidence>
<proteinExistence type="predicted"/>
<evidence type="ECO:0000313" key="2">
    <source>
        <dbReference type="Proteomes" id="UP000198559"/>
    </source>
</evidence>